<dbReference type="Proteomes" id="UP000075809">
    <property type="component" value="Unassembled WGS sequence"/>
</dbReference>
<reference evidence="1 2" key="1">
    <citation type="submission" date="2015-09" db="EMBL/GenBank/DDBJ databases">
        <title>Trachymyrmex zeteki WGS genome.</title>
        <authorList>
            <person name="Nygaard S."/>
            <person name="Hu H."/>
            <person name="Boomsma J."/>
            <person name="Zhang G."/>
        </authorList>
    </citation>
    <scope>NUCLEOTIDE SEQUENCE [LARGE SCALE GENOMIC DNA]</scope>
    <source>
        <strain evidence="1">Tzet28-1</strain>
        <tissue evidence="1">Whole body</tissue>
    </source>
</reference>
<sequence>MYKHTALKIESEDQQRRAAKTQRSDESENARERVLALSRSCERIWKGIPLCRILTRAQIYLSDFMQVELPKLSVARTRGTYLFRTSYATVGILYDRVGYLWKVVIERVSEIERILDNHHEYGYPENPLTCVGRRGSYREFIEDASEDSR</sequence>
<keyword evidence="2" id="KW-1185">Reference proteome</keyword>
<organism evidence="1 2">
    <name type="scientific">Mycetomoellerius zeteki</name>
    <dbReference type="NCBI Taxonomy" id="64791"/>
    <lineage>
        <taxon>Eukaryota</taxon>
        <taxon>Metazoa</taxon>
        <taxon>Ecdysozoa</taxon>
        <taxon>Arthropoda</taxon>
        <taxon>Hexapoda</taxon>
        <taxon>Insecta</taxon>
        <taxon>Pterygota</taxon>
        <taxon>Neoptera</taxon>
        <taxon>Endopterygota</taxon>
        <taxon>Hymenoptera</taxon>
        <taxon>Apocrita</taxon>
        <taxon>Aculeata</taxon>
        <taxon>Formicoidea</taxon>
        <taxon>Formicidae</taxon>
        <taxon>Myrmicinae</taxon>
        <taxon>Mycetomoellerius</taxon>
    </lineage>
</organism>
<evidence type="ECO:0000313" key="1">
    <source>
        <dbReference type="EMBL" id="KYQ50798.1"/>
    </source>
</evidence>
<dbReference type="EMBL" id="KQ982773">
    <property type="protein sequence ID" value="KYQ50798.1"/>
    <property type="molecule type" value="Genomic_DNA"/>
</dbReference>
<name>A0A151WSJ1_9HYME</name>
<proteinExistence type="predicted"/>
<protein>
    <submittedName>
        <fullName evidence="1">Uncharacterized protein</fullName>
    </submittedName>
</protein>
<evidence type="ECO:0000313" key="2">
    <source>
        <dbReference type="Proteomes" id="UP000075809"/>
    </source>
</evidence>
<accession>A0A151WSJ1</accession>
<gene>
    <name evidence="1" type="ORF">ALC60_10122</name>
</gene>
<dbReference type="AlphaFoldDB" id="A0A151WSJ1"/>